<name>A0ABS1LLF8_9MICO</name>
<reference evidence="4 5" key="1">
    <citation type="journal article" date="2021" name="Arch. Microbiol.">
        <title>Myceligenerans indicum sp. nov., an actinobacterium isolated from mangrove sediment of Sundarbans, India.</title>
        <authorList>
            <person name="Asha K."/>
            <person name="Bhadury P."/>
        </authorList>
    </citation>
    <scope>NUCLEOTIDE SEQUENCE [LARGE SCALE GENOMIC DNA]</scope>
    <source>
        <strain evidence="4 5">I2</strain>
    </source>
</reference>
<feature type="domain" description="AB hydrolase-1" evidence="3">
    <location>
        <begin position="50"/>
        <end position="198"/>
    </location>
</feature>
<comment type="caution">
    <text evidence="4">The sequence shown here is derived from an EMBL/GenBank/DDBJ whole genome shotgun (WGS) entry which is preliminary data.</text>
</comment>
<dbReference type="GO" id="GO:0016787">
    <property type="term" value="F:hydrolase activity"/>
    <property type="evidence" value="ECO:0007669"/>
    <property type="project" value="UniProtKB-KW"/>
</dbReference>
<accession>A0ABS1LLF8</accession>
<evidence type="ECO:0000313" key="5">
    <source>
        <dbReference type="Proteomes" id="UP000675409"/>
    </source>
</evidence>
<dbReference type="PANTHER" id="PTHR43248">
    <property type="entry name" value="2-SUCCINYL-6-HYDROXY-2,4-CYCLOHEXADIENE-1-CARBOXYLATE SYNTHASE"/>
    <property type="match status" value="1"/>
</dbReference>
<keyword evidence="2 4" id="KW-0378">Hydrolase</keyword>
<protein>
    <submittedName>
        <fullName evidence="4">Alpha/beta hydrolase</fullName>
    </submittedName>
</protein>
<dbReference type="InterPro" id="IPR002410">
    <property type="entry name" value="Peptidase_S33"/>
</dbReference>
<comment type="similarity">
    <text evidence="1">Belongs to the peptidase S33 family.</text>
</comment>
<dbReference type="InterPro" id="IPR029058">
    <property type="entry name" value="AB_hydrolase_fold"/>
</dbReference>
<evidence type="ECO:0000256" key="2">
    <source>
        <dbReference type="ARBA" id="ARBA00022801"/>
    </source>
</evidence>
<sequence length="433" mass="46808">MSLRYTLPGVHVTDRSVEVPLDWSDPDDGRTLTVFVRELVDPVKRDDDLPLLVFLQGGPGGKGPRPTGPDGWVGSALERFRVVLLDQRGTGRSTAVRAGALNALGDAATQAEYLTHFRADSIVRDAEYIRDSVYGGKRWTTLGQSYGGFITMTYLSLAPEGVNASLVTGGLPSLTASAREVYERTQPRVAGKNARFRARYPHAAGLLARVADRLDATGAVLPDGLPLSVRRLQSLGMDFGMGPGFERVHWILDEAFDGGGPDDATLTDTFLASAGAATDFVGRPLYAVLHESIYAQSHTGPTAWAAQSVRDADPAFAEDARPLLLTGEMIYPWMFSEIAALRPFAAAAEALAAREDWDDLYDLDRLASNEIPVEAAVYHDDMFVDAGYSLATAAHVGNTEAWVTNEFEHDGLRVGNTFATLLDRLDARGGPLR</sequence>
<gene>
    <name evidence="4" type="ORF">HGK34_11295</name>
</gene>
<organism evidence="4 5">
    <name type="scientific">Myceligenerans indicum</name>
    <dbReference type="NCBI Taxonomy" id="2593663"/>
    <lineage>
        <taxon>Bacteria</taxon>
        <taxon>Bacillati</taxon>
        <taxon>Actinomycetota</taxon>
        <taxon>Actinomycetes</taxon>
        <taxon>Micrococcales</taxon>
        <taxon>Promicromonosporaceae</taxon>
        <taxon>Myceligenerans</taxon>
    </lineage>
</organism>
<dbReference type="Pfam" id="PF00561">
    <property type="entry name" value="Abhydrolase_1"/>
    <property type="match status" value="1"/>
</dbReference>
<dbReference type="RefSeq" id="WP_201847239.1">
    <property type="nucleotide sequence ID" value="NZ_JABBYC010000017.1"/>
</dbReference>
<evidence type="ECO:0000256" key="1">
    <source>
        <dbReference type="ARBA" id="ARBA00010088"/>
    </source>
</evidence>
<evidence type="ECO:0000259" key="3">
    <source>
        <dbReference type="Pfam" id="PF00561"/>
    </source>
</evidence>
<proteinExistence type="inferred from homology"/>
<dbReference type="InterPro" id="IPR051601">
    <property type="entry name" value="Serine_prot/Carboxylest_S33"/>
</dbReference>
<dbReference type="EMBL" id="JABBYC010000017">
    <property type="protein sequence ID" value="MBL0886854.1"/>
    <property type="molecule type" value="Genomic_DNA"/>
</dbReference>
<dbReference type="PRINTS" id="PR00793">
    <property type="entry name" value="PROAMNOPTASE"/>
</dbReference>
<dbReference type="SUPFAM" id="SSF53474">
    <property type="entry name" value="alpha/beta-Hydrolases"/>
    <property type="match status" value="1"/>
</dbReference>
<keyword evidence="5" id="KW-1185">Reference proteome</keyword>
<dbReference type="InterPro" id="IPR000073">
    <property type="entry name" value="AB_hydrolase_1"/>
</dbReference>
<evidence type="ECO:0000313" key="4">
    <source>
        <dbReference type="EMBL" id="MBL0886854.1"/>
    </source>
</evidence>
<dbReference type="PANTHER" id="PTHR43248:SF2">
    <property type="entry name" value="PROLYL AMINOPEPTIDASE"/>
    <property type="match status" value="1"/>
</dbReference>
<dbReference type="Gene3D" id="3.40.50.1820">
    <property type="entry name" value="alpha/beta hydrolase"/>
    <property type="match status" value="1"/>
</dbReference>
<dbReference type="Proteomes" id="UP000675409">
    <property type="component" value="Unassembled WGS sequence"/>
</dbReference>